<dbReference type="PROSITE" id="PS50943">
    <property type="entry name" value="HTH_CROC1"/>
    <property type="match status" value="1"/>
</dbReference>
<protein>
    <recommendedName>
        <fullName evidence="1">HTH cro/C1-type domain-containing protein</fullName>
    </recommendedName>
</protein>
<name>A0A0L8MW75_STRVG</name>
<dbReference type="Pfam" id="PF17765">
    <property type="entry name" value="MLTR_LBD"/>
    <property type="match status" value="1"/>
</dbReference>
<organism evidence="2 3">
    <name type="scientific">Streptomyces virginiae</name>
    <name type="common">Streptomyces cinnamonensis</name>
    <dbReference type="NCBI Taxonomy" id="1961"/>
    <lineage>
        <taxon>Bacteria</taxon>
        <taxon>Bacillati</taxon>
        <taxon>Actinomycetota</taxon>
        <taxon>Actinomycetes</taxon>
        <taxon>Kitasatosporales</taxon>
        <taxon>Streptomycetaceae</taxon>
        <taxon>Streptomyces</taxon>
    </lineage>
</organism>
<dbReference type="GO" id="GO:0003677">
    <property type="term" value="F:DNA binding"/>
    <property type="evidence" value="ECO:0007669"/>
    <property type="project" value="InterPro"/>
</dbReference>
<dbReference type="PANTHER" id="PTHR35010">
    <property type="entry name" value="BLL4672 PROTEIN-RELATED"/>
    <property type="match status" value="1"/>
</dbReference>
<dbReference type="InterPro" id="IPR001387">
    <property type="entry name" value="Cro/C1-type_HTH"/>
</dbReference>
<dbReference type="EMBL" id="LGUV01000133">
    <property type="protein sequence ID" value="KOG54651.1"/>
    <property type="molecule type" value="Genomic_DNA"/>
</dbReference>
<dbReference type="Gene3D" id="1.10.260.40">
    <property type="entry name" value="lambda repressor-like DNA-binding domains"/>
    <property type="match status" value="1"/>
</dbReference>
<evidence type="ECO:0000259" key="1">
    <source>
        <dbReference type="PROSITE" id="PS50943"/>
    </source>
</evidence>
<dbReference type="OrthoDB" id="4336585at2"/>
<dbReference type="PATRIC" id="fig|1961.12.peg.3136"/>
<feature type="domain" description="HTH cro/C1-type" evidence="1">
    <location>
        <begin position="26"/>
        <end position="77"/>
    </location>
</feature>
<sequence length="144" mass="15984">MGEFLRTRRALLHPENVALPDFGGRRRVAGLRREEIAQLAGVSVDYYTRMEQGRVPNPSSAVLDALARALRLDGDATRTKRFHHRVVGDLELAYETLRATDDPDQALITYAAEPGSPSHDALRMLLAWATEAPSPMPTDHRAGR</sequence>
<reference evidence="3" key="1">
    <citation type="submission" date="2015-07" db="EMBL/GenBank/DDBJ databases">
        <authorList>
            <consortium name="Consortium for Microbial Forensics and Genomics (microFORGE)"/>
            <person name="Knight B.M."/>
            <person name="Roberts D.P."/>
            <person name="Lin D."/>
            <person name="Hari K."/>
            <person name="Fletcher J."/>
            <person name="Melcher U."/>
            <person name="Blagden T."/>
            <person name="Winegar R.A."/>
        </authorList>
    </citation>
    <scope>NUCLEOTIDE SEQUENCE [LARGE SCALE GENOMIC DNA]</scope>
    <source>
        <strain evidence="3">NRRL B-1447</strain>
    </source>
</reference>
<evidence type="ECO:0000313" key="3">
    <source>
        <dbReference type="Proteomes" id="UP000037084"/>
    </source>
</evidence>
<accession>A0A0L8MW75</accession>
<dbReference type="InterPro" id="IPR041413">
    <property type="entry name" value="MLTR_LBD"/>
</dbReference>
<proteinExistence type="predicted"/>
<dbReference type="SMART" id="SM00530">
    <property type="entry name" value="HTH_XRE"/>
    <property type="match status" value="1"/>
</dbReference>
<dbReference type="AlphaFoldDB" id="A0A0L8MW75"/>
<evidence type="ECO:0000313" key="2">
    <source>
        <dbReference type="EMBL" id="KOG54651.1"/>
    </source>
</evidence>
<dbReference type="Proteomes" id="UP000037084">
    <property type="component" value="Unassembled WGS sequence"/>
</dbReference>
<dbReference type="SUPFAM" id="SSF47413">
    <property type="entry name" value="lambda repressor-like DNA-binding domains"/>
    <property type="match status" value="1"/>
</dbReference>
<gene>
    <name evidence="2" type="ORF">ADK75_13530</name>
</gene>
<dbReference type="PANTHER" id="PTHR35010:SF2">
    <property type="entry name" value="BLL4672 PROTEIN"/>
    <property type="match status" value="1"/>
</dbReference>
<comment type="caution">
    <text evidence="2">The sequence shown here is derived from an EMBL/GenBank/DDBJ whole genome shotgun (WGS) entry which is preliminary data.</text>
</comment>
<dbReference type="InterPro" id="IPR010982">
    <property type="entry name" value="Lambda_DNA-bd_dom_sf"/>
</dbReference>
<dbReference type="CDD" id="cd00093">
    <property type="entry name" value="HTH_XRE"/>
    <property type="match status" value="1"/>
</dbReference>